<organism evidence="3 4">
    <name type="scientific">Mya arenaria</name>
    <name type="common">Soft-shell clam</name>
    <dbReference type="NCBI Taxonomy" id="6604"/>
    <lineage>
        <taxon>Eukaryota</taxon>
        <taxon>Metazoa</taxon>
        <taxon>Spiralia</taxon>
        <taxon>Lophotrochozoa</taxon>
        <taxon>Mollusca</taxon>
        <taxon>Bivalvia</taxon>
        <taxon>Autobranchia</taxon>
        <taxon>Heteroconchia</taxon>
        <taxon>Euheterodonta</taxon>
        <taxon>Imparidentia</taxon>
        <taxon>Neoheterodontei</taxon>
        <taxon>Myida</taxon>
        <taxon>Myoidea</taxon>
        <taxon>Myidae</taxon>
        <taxon>Mya</taxon>
    </lineage>
</organism>
<reference evidence="3" key="1">
    <citation type="submission" date="2022-11" db="EMBL/GenBank/DDBJ databases">
        <title>Centuries of genome instability and evolution in soft-shell clam transmissible cancer (bioRxiv).</title>
        <authorList>
            <person name="Hart S.F.M."/>
            <person name="Yonemitsu M.A."/>
            <person name="Giersch R.M."/>
            <person name="Beal B.F."/>
            <person name="Arriagada G."/>
            <person name="Davis B.W."/>
            <person name="Ostrander E.A."/>
            <person name="Goff S.P."/>
            <person name="Metzger M.J."/>
        </authorList>
    </citation>
    <scope>NUCLEOTIDE SEQUENCE</scope>
    <source>
        <strain evidence="3">MELC-2E11</strain>
        <tissue evidence="3">Siphon/mantle</tissue>
    </source>
</reference>
<feature type="domain" description="MD-2-related lipid-recognition" evidence="2">
    <location>
        <begin position="126"/>
        <end position="214"/>
    </location>
</feature>
<dbReference type="InterPro" id="IPR003172">
    <property type="entry name" value="ML_dom"/>
</dbReference>
<evidence type="ECO:0000313" key="3">
    <source>
        <dbReference type="EMBL" id="WAR11497.1"/>
    </source>
</evidence>
<dbReference type="EMBL" id="CP111019">
    <property type="protein sequence ID" value="WAR11497.1"/>
    <property type="molecule type" value="Genomic_DNA"/>
</dbReference>
<feature type="transmembrane region" description="Helical" evidence="1">
    <location>
        <begin position="20"/>
        <end position="37"/>
    </location>
</feature>
<dbReference type="InterPro" id="IPR014756">
    <property type="entry name" value="Ig_E-set"/>
</dbReference>
<evidence type="ECO:0000313" key="4">
    <source>
        <dbReference type="Proteomes" id="UP001164746"/>
    </source>
</evidence>
<gene>
    <name evidence="3" type="ORF">MAR_025677</name>
</gene>
<keyword evidence="4" id="KW-1185">Reference proteome</keyword>
<dbReference type="Proteomes" id="UP001164746">
    <property type="component" value="Chromosome 8"/>
</dbReference>
<proteinExistence type="predicted"/>
<dbReference type="SUPFAM" id="SSF81296">
    <property type="entry name" value="E set domains"/>
    <property type="match status" value="1"/>
</dbReference>
<evidence type="ECO:0000259" key="2">
    <source>
        <dbReference type="Pfam" id="PF02221"/>
    </source>
</evidence>
<name>A0ABY7ENC0_MYAAR</name>
<keyword evidence="1" id="KW-1133">Transmembrane helix</keyword>
<protein>
    <recommendedName>
        <fullName evidence="2">MD-2-related lipid-recognition domain-containing protein</fullName>
    </recommendedName>
</protein>
<sequence length="217" mass="25719">MYRKVFKTMCNITCRKACMILVGLFFLLTFTSYMLFFNHGAPEEIMTANKGNKHPKFRHYAERDAKHMDELEKDIAAEEKKAIEYWDNFIQKNNFVSIGEIYDNCDEKDRMMVGRTILIPDVRWGGLKDEDLEDGRFYLEVKYNGNDLFARNWELCNLDEDYGDERQIYCPFTSKDYSFVKDRQIPKYLPKGRYETKGWITDQNDQVAICGFADFTL</sequence>
<accession>A0ABY7ENC0</accession>
<keyword evidence="1" id="KW-0472">Membrane</keyword>
<dbReference type="Pfam" id="PF02221">
    <property type="entry name" value="E1_DerP2_DerF2"/>
    <property type="match status" value="1"/>
</dbReference>
<evidence type="ECO:0000256" key="1">
    <source>
        <dbReference type="SAM" id="Phobius"/>
    </source>
</evidence>
<keyword evidence="1" id="KW-0812">Transmembrane</keyword>